<evidence type="ECO:0000256" key="4">
    <source>
        <dbReference type="ARBA" id="ARBA00022737"/>
    </source>
</evidence>
<evidence type="ECO:0000256" key="11">
    <source>
        <dbReference type="ARBA" id="ARBA00023242"/>
    </source>
</evidence>
<dbReference type="FunFam" id="3.30.160.60:FF:000624">
    <property type="entry name" value="zinc finger protein 697"/>
    <property type="match status" value="1"/>
</dbReference>
<dbReference type="EMBL" id="OV651820">
    <property type="protein sequence ID" value="CAH1114161.1"/>
    <property type="molecule type" value="Genomic_DNA"/>
</dbReference>
<reference evidence="16" key="1">
    <citation type="submission" date="2022-01" db="EMBL/GenBank/DDBJ databases">
        <authorList>
            <person name="King R."/>
        </authorList>
    </citation>
    <scope>NUCLEOTIDE SEQUENCE</scope>
</reference>
<keyword evidence="2" id="KW-1017">Isopeptide bond</keyword>
<accession>A0A9P0D9K2</accession>
<evidence type="ECO:0000259" key="15">
    <source>
        <dbReference type="PROSITE" id="PS51915"/>
    </source>
</evidence>
<feature type="binding site" evidence="13">
    <location>
        <position position="69"/>
    </location>
    <ligand>
        <name>Zn(2+)</name>
        <dbReference type="ChEBI" id="CHEBI:29105"/>
    </ligand>
</feature>
<dbReference type="GO" id="GO:0040029">
    <property type="term" value="P:epigenetic regulation of gene expression"/>
    <property type="evidence" value="ECO:0007669"/>
    <property type="project" value="UniProtKB-ARBA"/>
</dbReference>
<evidence type="ECO:0000256" key="7">
    <source>
        <dbReference type="ARBA" id="ARBA00022843"/>
    </source>
</evidence>
<keyword evidence="10" id="KW-0804">Transcription</keyword>
<dbReference type="PROSITE" id="PS50157">
    <property type="entry name" value="ZINC_FINGER_C2H2_2"/>
    <property type="match status" value="8"/>
</dbReference>
<dbReference type="InterPro" id="IPR050331">
    <property type="entry name" value="Zinc_finger"/>
</dbReference>
<evidence type="ECO:0000313" key="17">
    <source>
        <dbReference type="Proteomes" id="UP001153636"/>
    </source>
</evidence>
<evidence type="ECO:0000256" key="10">
    <source>
        <dbReference type="ARBA" id="ARBA00023163"/>
    </source>
</evidence>
<keyword evidence="3 13" id="KW-0479">Metal-binding</keyword>
<feature type="binding site" evidence="13">
    <location>
        <position position="14"/>
    </location>
    <ligand>
        <name>Zn(2+)</name>
        <dbReference type="ChEBI" id="CHEBI:29105"/>
    </ligand>
</feature>
<keyword evidence="4" id="KW-0677">Repeat</keyword>
<name>A0A9P0D9K2_9CUCU</name>
<feature type="domain" description="C2H2-type" evidence="14">
    <location>
        <begin position="378"/>
        <end position="405"/>
    </location>
</feature>
<dbReference type="PANTHER" id="PTHR16515:SF49">
    <property type="entry name" value="GASTRULA ZINC FINGER PROTEIN XLCGF49.1-LIKE-RELATED"/>
    <property type="match status" value="1"/>
</dbReference>
<dbReference type="InterPro" id="IPR036236">
    <property type="entry name" value="Znf_C2H2_sf"/>
</dbReference>
<protein>
    <submittedName>
        <fullName evidence="16">Uncharacterized protein</fullName>
    </submittedName>
</protein>
<dbReference type="Pfam" id="PF07776">
    <property type="entry name" value="zf-AD"/>
    <property type="match status" value="1"/>
</dbReference>
<dbReference type="Gene3D" id="3.30.160.60">
    <property type="entry name" value="Classic Zinc Finger"/>
    <property type="match status" value="7"/>
</dbReference>
<dbReference type="PROSITE" id="PS51915">
    <property type="entry name" value="ZAD"/>
    <property type="match status" value="1"/>
</dbReference>
<feature type="domain" description="ZAD" evidence="15">
    <location>
        <begin position="12"/>
        <end position="93"/>
    </location>
</feature>
<feature type="domain" description="C2H2-type" evidence="14">
    <location>
        <begin position="350"/>
        <end position="377"/>
    </location>
</feature>
<keyword evidence="8" id="KW-0805">Transcription regulation</keyword>
<evidence type="ECO:0000256" key="13">
    <source>
        <dbReference type="PROSITE-ProRule" id="PRU01263"/>
    </source>
</evidence>
<feature type="domain" description="C2H2-type" evidence="14">
    <location>
        <begin position="462"/>
        <end position="489"/>
    </location>
</feature>
<keyword evidence="7" id="KW-0832">Ubl conjugation</keyword>
<dbReference type="FunFam" id="3.30.160.60:FF:000062">
    <property type="entry name" value="RB-associated KRAB zinc finger protein-like"/>
    <property type="match status" value="1"/>
</dbReference>
<dbReference type="SUPFAM" id="SSF57667">
    <property type="entry name" value="beta-beta-alpha zinc fingers"/>
    <property type="match status" value="4"/>
</dbReference>
<dbReference type="Proteomes" id="UP001153636">
    <property type="component" value="Chromosome 8"/>
</dbReference>
<sequence>METIVLALNLDKICRVCLLESESMFSIHSQLFDNITDEKMPTISNILVSLSNIRIRECDTLPTMICTRCINSAHIAYKFQQQCNTSQTILESYLEQIKINTLDSKSIAISKNLPENTVGNIKVDTGKIKSNNELQYSTSPDTDLILDSEELLAEGLEYIANDCLMNEEQKDADQRLLVDTEIKDSEDCDDLKNCIPLGEDTVDQLIDDFKVENLELISPKMDFNLNIRTPGKSLIPPPDPPRILARVKKCPSMDYYKRNEEGTVTFDCNQCEETCNTPNDLRIHFKTHDEKRPYSCTNCKKNFKTYAHLLFHIRRHAEKKIFECKECGKKYKQSGTLTAHMRIHTGSKPFLCSVCGRGFRQAPDLTYHMRTHTKEKPYMCNVCGKTMSMQCHLVQHMRSHTGEKPFKCPKCEKAFPSSTRLKRHSIVHTALKPYKCTVCEKSFNRSSSLKVHNRTHTGIKSYKCPTCNKSFLWAHSLRAHAVTHINDPKDEIDEINEMNELLEVNDNSLLNFTTMTIYSDEKTPINESFAIFSSGDVEMGSKSFQICAVSIGEQSDGVETFTLYSADDTQGEGSLNSLQLSAADL</sequence>
<dbReference type="InterPro" id="IPR013087">
    <property type="entry name" value="Znf_C2H2_type"/>
</dbReference>
<dbReference type="OrthoDB" id="6077919at2759"/>
<dbReference type="GO" id="GO:0000785">
    <property type="term" value="C:chromatin"/>
    <property type="evidence" value="ECO:0007669"/>
    <property type="project" value="UniProtKB-ARBA"/>
</dbReference>
<dbReference type="GO" id="GO:0003682">
    <property type="term" value="F:chromatin binding"/>
    <property type="evidence" value="ECO:0007669"/>
    <property type="project" value="UniProtKB-ARBA"/>
</dbReference>
<evidence type="ECO:0000313" key="16">
    <source>
        <dbReference type="EMBL" id="CAH1114161.1"/>
    </source>
</evidence>
<dbReference type="FunFam" id="3.30.160.60:FF:000275">
    <property type="entry name" value="zinc finger protein 90 homolog"/>
    <property type="match status" value="1"/>
</dbReference>
<feature type="domain" description="C2H2-type" evidence="14">
    <location>
        <begin position="294"/>
        <end position="321"/>
    </location>
</feature>
<keyword evidence="9" id="KW-0238">DNA-binding</keyword>
<gene>
    <name evidence="16" type="ORF">PSYICH_LOCUS13997</name>
</gene>
<dbReference type="PROSITE" id="PS00028">
    <property type="entry name" value="ZINC_FINGER_C2H2_1"/>
    <property type="match status" value="8"/>
</dbReference>
<comment type="subcellular location">
    <subcellularLocation>
        <location evidence="1">Nucleus</location>
    </subcellularLocation>
</comment>
<dbReference type="Pfam" id="PF00096">
    <property type="entry name" value="zf-C2H2"/>
    <property type="match status" value="4"/>
</dbReference>
<feature type="domain" description="C2H2-type" evidence="14">
    <location>
        <begin position="322"/>
        <end position="349"/>
    </location>
</feature>
<dbReference type="GO" id="GO:0008270">
    <property type="term" value="F:zinc ion binding"/>
    <property type="evidence" value="ECO:0007669"/>
    <property type="project" value="UniProtKB-UniRule"/>
</dbReference>
<dbReference type="InterPro" id="IPR012934">
    <property type="entry name" value="Znf_AD"/>
</dbReference>
<evidence type="ECO:0000256" key="2">
    <source>
        <dbReference type="ARBA" id="ARBA00022499"/>
    </source>
</evidence>
<evidence type="ECO:0000256" key="1">
    <source>
        <dbReference type="ARBA" id="ARBA00004123"/>
    </source>
</evidence>
<dbReference type="GO" id="GO:0005634">
    <property type="term" value="C:nucleus"/>
    <property type="evidence" value="ECO:0007669"/>
    <property type="project" value="UniProtKB-SubCell"/>
</dbReference>
<evidence type="ECO:0000256" key="5">
    <source>
        <dbReference type="ARBA" id="ARBA00022771"/>
    </source>
</evidence>
<organism evidence="16 17">
    <name type="scientific">Psylliodes chrysocephalus</name>
    <dbReference type="NCBI Taxonomy" id="3402493"/>
    <lineage>
        <taxon>Eukaryota</taxon>
        <taxon>Metazoa</taxon>
        <taxon>Ecdysozoa</taxon>
        <taxon>Arthropoda</taxon>
        <taxon>Hexapoda</taxon>
        <taxon>Insecta</taxon>
        <taxon>Pterygota</taxon>
        <taxon>Neoptera</taxon>
        <taxon>Endopterygota</taxon>
        <taxon>Coleoptera</taxon>
        <taxon>Polyphaga</taxon>
        <taxon>Cucujiformia</taxon>
        <taxon>Chrysomeloidea</taxon>
        <taxon>Chrysomelidae</taxon>
        <taxon>Galerucinae</taxon>
        <taxon>Alticini</taxon>
        <taxon>Psylliodes</taxon>
    </lineage>
</organism>
<feature type="binding site" evidence="13">
    <location>
        <position position="66"/>
    </location>
    <ligand>
        <name>Zn(2+)</name>
        <dbReference type="ChEBI" id="CHEBI:29105"/>
    </ligand>
</feature>
<evidence type="ECO:0000256" key="6">
    <source>
        <dbReference type="ARBA" id="ARBA00022833"/>
    </source>
</evidence>
<keyword evidence="6 13" id="KW-0862">Zinc</keyword>
<feature type="binding site" evidence="13">
    <location>
        <position position="17"/>
    </location>
    <ligand>
        <name>Zn(2+)</name>
        <dbReference type="ChEBI" id="CHEBI:29105"/>
    </ligand>
</feature>
<feature type="domain" description="C2H2-type" evidence="14">
    <location>
        <begin position="434"/>
        <end position="461"/>
    </location>
</feature>
<keyword evidence="11" id="KW-0539">Nucleus</keyword>
<evidence type="ECO:0000256" key="9">
    <source>
        <dbReference type="ARBA" id="ARBA00023125"/>
    </source>
</evidence>
<dbReference type="GO" id="GO:0043565">
    <property type="term" value="F:sequence-specific DNA binding"/>
    <property type="evidence" value="ECO:0007669"/>
    <property type="project" value="UniProtKB-ARBA"/>
</dbReference>
<dbReference type="FunFam" id="3.30.160.60:FF:001182">
    <property type="entry name" value="Zinc finger, C2H2 type"/>
    <property type="match status" value="1"/>
</dbReference>
<dbReference type="SUPFAM" id="SSF57716">
    <property type="entry name" value="Glucocorticoid receptor-like (DNA-binding domain)"/>
    <property type="match status" value="1"/>
</dbReference>
<dbReference type="Gene3D" id="3.40.1800.20">
    <property type="match status" value="1"/>
</dbReference>
<keyword evidence="5 12" id="KW-0863">Zinc-finger</keyword>
<dbReference type="SMART" id="SM00355">
    <property type="entry name" value="ZnF_C2H2"/>
    <property type="match status" value="8"/>
</dbReference>
<evidence type="ECO:0000256" key="8">
    <source>
        <dbReference type="ARBA" id="ARBA00023015"/>
    </source>
</evidence>
<dbReference type="FunFam" id="3.30.160.60:FF:000671">
    <property type="entry name" value="Zinc finger protein 26"/>
    <property type="match status" value="1"/>
</dbReference>
<feature type="domain" description="C2H2-type" evidence="14">
    <location>
        <begin position="406"/>
        <end position="433"/>
    </location>
</feature>
<evidence type="ECO:0000259" key="14">
    <source>
        <dbReference type="PROSITE" id="PS50157"/>
    </source>
</evidence>
<dbReference type="FunFam" id="3.30.160.60:FF:000690">
    <property type="entry name" value="Zinc finger protein 354C"/>
    <property type="match status" value="1"/>
</dbReference>
<evidence type="ECO:0000256" key="12">
    <source>
        <dbReference type="PROSITE-ProRule" id="PRU00042"/>
    </source>
</evidence>
<dbReference type="PANTHER" id="PTHR16515">
    <property type="entry name" value="PR DOMAIN ZINC FINGER PROTEIN"/>
    <property type="match status" value="1"/>
</dbReference>
<keyword evidence="17" id="KW-1185">Reference proteome</keyword>
<dbReference type="AlphaFoldDB" id="A0A9P0D9K2"/>
<dbReference type="SMART" id="SM00868">
    <property type="entry name" value="zf-AD"/>
    <property type="match status" value="1"/>
</dbReference>
<evidence type="ECO:0000256" key="3">
    <source>
        <dbReference type="ARBA" id="ARBA00022723"/>
    </source>
</evidence>
<proteinExistence type="predicted"/>
<feature type="domain" description="C2H2-type" evidence="14">
    <location>
        <begin position="266"/>
        <end position="293"/>
    </location>
</feature>